<organism evidence="1 2">
    <name type="scientific">Tulasnella calospora MUT 4182</name>
    <dbReference type="NCBI Taxonomy" id="1051891"/>
    <lineage>
        <taxon>Eukaryota</taxon>
        <taxon>Fungi</taxon>
        <taxon>Dikarya</taxon>
        <taxon>Basidiomycota</taxon>
        <taxon>Agaricomycotina</taxon>
        <taxon>Agaricomycetes</taxon>
        <taxon>Cantharellales</taxon>
        <taxon>Tulasnellaceae</taxon>
        <taxon>Tulasnella</taxon>
    </lineage>
</organism>
<name>A0A0C3Q018_9AGAM</name>
<sequence>MRRCTAGQELRVPGNHRAVQKRFHPTNAKVFGCNRIRLNLKVLNVAKVPQVPFDVCNWCKGDMGVTRIA</sequence>
<dbReference type="Proteomes" id="UP000054248">
    <property type="component" value="Unassembled WGS sequence"/>
</dbReference>
<reference evidence="2" key="2">
    <citation type="submission" date="2015-01" db="EMBL/GenBank/DDBJ databases">
        <title>Evolutionary Origins and Diversification of the Mycorrhizal Mutualists.</title>
        <authorList>
            <consortium name="DOE Joint Genome Institute"/>
            <consortium name="Mycorrhizal Genomics Consortium"/>
            <person name="Kohler A."/>
            <person name="Kuo A."/>
            <person name="Nagy L.G."/>
            <person name="Floudas D."/>
            <person name="Copeland A."/>
            <person name="Barry K.W."/>
            <person name="Cichocki N."/>
            <person name="Veneault-Fourrey C."/>
            <person name="LaButti K."/>
            <person name="Lindquist E.A."/>
            <person name="Lipzen A."/>
            <person name="Lundell T."/>
            <person name="Morin E."/>
            <person name="Murat C."/>
            <person name="Riley R."/>
            <person name="Ohm R."/>
            <person name="Sun H."/>
            <person name="Tunlid A."/>
            <person name="Henrissat B."/>
            <person name="Grigoriev I.V."/>
            <person name="Hibbett D.S."/>
            <person name="Martin F."/>
        </authorList>
    </citation>
    <scope>NUCLEOTIDE SEQUENCE [LARGE SCALE GENOMIC DNA]</scope>
    <source>
        <strain evidence="2">MUT 4182</strain>
    </source>
</reference>
<dbReference type="HOGENOM" id="CLU_2777754_0_0_1"/>
<evidence type="ECO:0000313" key="2">
    <source>
        <dbReference type="Proteomes" id="UP000054248"/>
    </source>
</evidence>
<reference evidence="1 2" key="1">
    <citation type="submission" date="2014-04" db="EMBL/GenBank/DDBJ databases">
        <authorList>
            <consortium name="DOE Joint Genome Institute"/>
            <person name="Kuo A."/>
            <person name="Girlanda M."/>
            <person name="Perotto S."/>
            <person name="Kohler A."/>
            <person name="Nagy L.G."/>
            <person name="Floudas D."/>
            <person name="Copeland A."/>
            <person name="Barry K.W."/>
            <person name="Cichocki N."/>
            <person name="Veneault-Fourrey C."/>
            <person name="LaButti K."/>
            <person name="Lindquist E.A."/>
            <person name="Lipzen A."/>
            <person name="Lundell T."/>
            <person name="Morin E."/>
            <person name="Murat C."/>
            <person name="Sun H."/>
            <person name="Tunlid A."/>
            <person name="Henrissat B."/>
            <person name="Grigoriev I.V."/>
            <person name="Hibbett D.S."/>
            <person name="Martin F."/>
            <person name="Nordberg H.P."/>
            <person name="Cantor M.N."/>
            <person name="Hua S.X."/>
        </authorList>
    </citation>
    <scope>NUCLEOTIDE SEQUENCE [LARGE SCALE GENOMIC DNA]</scope>
    <source>
        <strain evidence="1 2">MUT 4182</strain>
    </source>
</reference>
<proteinExistence type="predicted"/>
<dbReference type="EMBL" id="KN823145">
    <property type="protein sequence ID" value="KIO21235.1"/>
    <property type="molecule type" value="Genomic_DNA"/>
</dbReference>
<evidence type="ECO:0000313" key="1">
    <source>
        <dbReference type="EMBL" id="KIO21235.1"/>
    </source>
</evidence>
<keyword evidence="2" id="KW-1185">Reference proteome</keyword>
<dbReference type="AlphaFoldDB" id="A0A0C3Q018"/>
<accession>A0A0C3Q018</accession>
<gene>
    <name evidence="1" type="ORF">M407DRAFT_245550</name>
</gene>
<protein>
    <submittedName>
        <fullName evidence="1">Uncharacterized protein</fullName>
    </submittedName>
</protein>